<evidence type="ECO:0000313" key="4">
    <source>
        <dbReference type="EMBL" id="GGG65437.1"/>
    </source>
</evidence>
<keyword evidence="5" id="KW-1185">Reference proteome</keyword>
<feature type="domain" description="N-acetyltransferase" evidence="3">
    <location>
        <begin position="26"/>
        <end position="176"/>
    </location>
</feature>
<accession>A0A917LYI1</accession>
<comment type="caution">
    <text evidence="4">The sequence shown here is derived from an EMBL/GenBank/DDBJ whole genome shotgun (WGS) entry which is preliminary data.</text>
</comment>
<dbReference type="Pfam" id="PF00583">
    <property type="entry name" value="Acetyltransf_1"/>
    <property type="match status" value="1"/>
</dbReference>
<dbReference type="InterPro" id="IPR016181">
    <property type="entry name" value="Acyl_CoA_acyltransferase"/>
</dbReference>
<dbReference type="Proteomes" id="UP000647241">
    <property type="component" value="Unassembled WGS sequence"/>
</dbReference>
<reference evidence="4" key="2">
    <citation type="submission" date="2020-09" db="EMBL/GenBank/DDBJ databases">
        <authorList>
            <person name="Sun Q."/>
            <person name="Zhou Y."/>
        </authorList>
    </citation>
    <scope>NUCLEOTIDE SEQUENCE</scope>
    <source>
        <strain evidence="4">CGMCC 1.12997</strain>
    </source>
</reference>
<name>A0A917LYI1_9BACT</name>
<keyword evidence="1" id="KW-0808">Transferase</keyword>
<evidence type="ECO:0000259" key="3">
    <source>
        <dbReference type="PROSITE" id="PS51186"/>
    </source>
</evidence>
<reference evidence="4" key="1">
    <citation type="journal article" date="2014" name="Int. J. Syst. Evol. Microbiol.">
        <title>Complete genome sequence of Corynebacterium casei LMG S-19264T (=DSM 44701T), isolated from a smear-ripened cheese.</title>
        <authorList>
            <consortium name="US DOE Joint Genome Institute (JGI-PGF)"/>
            <person name="Walter F."/>
            <person name="Albersmeier A."/>
            <person name="Kalinowski J."/>
            <person name="Ruckert C."/>
        </authorList>
    </citation>
    <scope>NUCLEOTIDE SEQUENCE</scope>
    <source>
        <strain evidence="4">CGMCC 1.12997</strain>
    </source>
</reference>
<proteinExistence type="predicted"/>
<dbReference type="EMBL" id="BMGT01000001">
    <property type="protein sequence ID" value="GGG65437.1"/>
    <property type="molecule type" value="Genomic_DNA"/>
</dbReference>
<dbReference type="CDD" id="cd04301">
    <property type="entry name" value="NAT_SF"/>
    <property type="match status" value="1"/>
</dbReference>
<dbReference type="SUPFAM" id="SSF55729">
    <property type="entry name" value="Acyl-CoA N-acyltransferases (Nat)"/>
    <property type="match status" value="1"/>
</dbReference>
<protein>
    <recommendedName>
        <fullName evidence="3">N-acetyltransferase domain-containing protein</fullName>
    </recommendedName>
</protein>
<dbReference type="Gene3D" id="3.40.630.30">
    <property type="match status" value="1"/>
</dbReference>
<evidence type="ECO:0000256" key="2">
    <source>
        <dbReference type="ARBA" id="ARBA00023315"/>
    </source>
</evidence>
<dbReference type="InterPro" id="IPR000182">
    <property type="entry name" value="GNAT_dom"/>
</dbReference>
<dbReference type="PROSITE" id="PS51186">
    <property type="entry name" value="GNAT"/>
    <property type="match status" value="1"/>
</dbReference>
<keyword evidence="2" id="KW-0012">Acyltransferase</keyword>
<dbReference type="AlphaFoldDB" id="A0A917LYI1"/>
<evidence type="ECO:0000256" key="1">
    <source>
        <dbReference type="ARBA" id="ARBA00022679"/>
    </source>
</evidence>
<dbReference type="RefSeq" id="WP_229739017.1">
    <property type="nucleotide sequence ID" value="NZ_BMGT01000001.1"/>
</dbReference>
<sequence>MPLAFDLADIPDNALRENASMPAGTIQMRPFKLSDAAAFRALNEAWIDKYFGLEEPDRELLGNPIGHIIEPGGFIYMACIDGRAVGCCALIPEEAGVYQVAKMAVDEQHRGRGIGRKLLTHVIEHARAAGATLLTLESSNKLTSAVHLYESLGFRHLPPRPSPFARANVFMELSLTQKRD</sequence>
<dbReference type="GO" id="GO:0016747">
    <property type="term" value="F:acyltransferase activity, transferring groups other than amino-acyl groups"/>
    <property type="evidence" value="ECO:0007669"/>
    <property type="project" value="InterPro"/>
</dbReference>
<organism evidence="4 5">
    <name type="scientific">Edaphobacter dinghuensis</name>
    <dbReference type="NCBI Taxonomy" id="1560005"/>
    <lineage>
        <taxon>Bacteria</taxon>
        <taxon>Pseudomonadati</taxon>
        <taxon>Acidobacteriota</taxon>
        <taxon>Terriglobia</taxon>
        <taxon>Terriglobales</taxon>
        <taxon>Acidobacteriaceae</taxon>
        <taxon>Edaphobacter</taxon>
    </lineage>
</organism>
<evidence type="ECO:0000313" key="5">
    <source>
        <dbReference type="Proteomes" id="UP000647241"/>
    </source>
</evidence>
<gene>
    <name evidence="4" type="ORF">GCM10011585_03900</name>
</gene>
<dbReference type="InterPro" id="IPR050832">
    <property type="entry name" value="Bact_Acetyltransf"/>
</dbReference>
<dbReference type="PANTHER" id="PTHR43877">
    <property type="entry name" value="AMINOALKYLPHOSPHONATE N-ACETYLTRANSFERASE-RELATED-RELATED"/>
    <property type="match status" value="1"/>
</dbReference>